<dbReference type="Pfam" id="PF02136">
    <property type="entry name" value="NTF2"/>
    <property type="match status" value="1"/>
</dbReference>
<proteinExistence type="predicted"/>
<reference evidence="4" key="1">
    <citation type="submission" date="2025-08" db="UniProtKB">
        <authorList>
            <consortium name="RefSeq"/>
        </authorList>
    </citation>
    <scope>IDENTIFICATION</scope>
    <source>
        <tissue evidence="4">Testes</tissue>
    </source>
</reference>
<evidence type="ECO:0000256" key="1">
    <source>
        <dbReference type="RuleBase" id="RU369002"/>
    </source>
</evidence>
<keyword evidence="3" id="KW-1185">Reference proteome</keyword>
<organism evidence="3 4">
    <name type="scientific">Saccoglossus kowalevskii</name>
    <name type="common">Acorn worm</name>
    <dbReference type="NCBI Taxonomy" id="10224"/>
    <lineage>
        <taxon>Eukaryota</taxon>
        <taxon>Metazoa</taxon>
        <taxon>Hemichordata</taxon>
        <taxon>Enteropneusta</taxon>
        <taxon>Harrimaniidae</taxon>
        <taxon>Saccoglossus</taxon>
    </lineage>
</organism>
<dbReference type="RefSeq" id="XP_006817851.1">
    <property type="nucleotide sequence ID" value="XM_006817788.1"/>
</dbReference>
<keyword evidence="1" id="KW-0539">Nucleus</keyword>
<protein>
    <submittedName>
        <fullName evidence="4">Nuclear transport factor 2-like</fullName>
    </submittedName>
</protein>
<comment type="subcellular location">
    <subcellularLocation>
        <location evidence="1">Cytoplasm</location>
    </subcellularLocation>
    <subcellularLocation>
        <location evidence="1">Nucleus</location>
    </subcellularLocation>
</comment>
<dbReference type="Gene3D" id="3.10.450.50">
    <property type="match status" value="1"/>
</dbReference>
<accession>A0ABM0MCW0</accession>
<dbReference type="InterPro" id="IPR045875">
    <property type="entry name" value="NTF2"/>
</dbReference>
<keyword evidence="1" id="KW-0653">Protein transport</keyword>
<evidence type="ECO:0000259" key="2">
    <source>
        <dbReference type="PROSITE" id="PS50177"/>
    </source>
</evidence>
<gene>
    <name evidence="4" type="primary">LOC102802019</name>
</gene>
<evidence type="ECO:0000313" key="4">
    <source>
        <dbReference type="RefSeq" id="XP_006817851.1"/>
    </source>
</evidence>
<dbReference type="CDD" id="cd00780">
    <property type="entry name" value="NTF2"/>
    <property type="match status" value="1"/>
</dbReference>
<dbReference type="Proteomes" id="UP000694865">
    <property type="component" value="Unplaced"/>
</dbReference>
<comment type="function">
    <text evidence="1">Has a role in nuclear-cytoplasmic transport of proteins and mRNAs.</text>
</comment>
<sequence>MSFEGSQVRGSTSIVEKLVTLPFQNISHQLTTVDCQPTLDGTGIVVFVVGQLKTDEDKPHGFSQVFLLKFVDNSCYIANDIFRLSLHHSA</sequence>
<dbReference type="InterPro" id="IPR032710">
    <property type="entry name" value="NTF2-like_dom_sf"/>
</dbReference>
<keyword evidence="1" id="KW-0813">Transport</keyword>
<dbReference type="GeneID" id="102802019"/>
<feature type="domain" description="NTF2" evidence="2">
    <location>
        <begin position="1"/>
        <end position="84"/>
    </location>
</feature>
<dbReference type="SUPFAM" id="SSF54427">
    <property type="entry name" value="NTF2-like"/>
    <property type="match status" value="1"/>
</dbReference>
<dbReference type="InterPro" id="IPR002075">
    <property type="entry name" value="NTF2_dom"/>
</dbReference>
<name>A0ABM0MCW0_SACKO</name>
<dbReference type="InterPro" id="IPR018222">
    <property type="entry name" value="Nuclear_transport_factor_2_euk"/>
</dbReference>
<keyword evidence="1" id="KW-0963">Cytoplasm</keyword>
<dbReference type="PANTHER" id="PTHR12612">
    <property type="entry name" value="NUCLEAR TRANSPORT FACTOR 2"/>
    <property type="match status" value="1"/>
</dbReference>
<evidence type="ECO:0000313" key="3">
    <source>
        <dbReference type="Proteomes" id="UP000694865"/>
    </source>
</evidence>
<dbReference type="PROSITE" id="PS50177">
    <property type="entry name" value="NTF2_DOMAIN"/>
    <property type="match status" value="1"/>
</dbReference>